<reference evidence="2" key="1">
    <citation type="submission" date="2021-02" db="EMBL/GenBank/DDBJ databases">
        <title>Genome sequence Cadophora malorum strain M34.</title>
        <authorList>
            <person name="Stefanovic E."/>
            <person name="Vu D."/>
            <person name="Scully C."/>
            <person name="Dijksterhuis J."/>
            <person name="Roader J."/>
            <person name="Houbraken J."/>
        </authorList>
    </citation>
    <scope>NUCLEOTIDE SEQUENCE</scope>
    <source>
        <strain evidence="2">M34</strain>
    </source>
</reference>
<feature type="compositionally biased region" description="Polar residues" evidence="1">
    <location>
        <begin position="207"/>
        <end position="220"/>
    </location>
</feature>
<sequence>MSDQPSSSHDESSCISASQSQTRTAKHTPAQYFTATQRKPFIQESSPDASKSLIKYRILHDKKNNTVSYTNIMDDEELATFHRANQRPRGRSPSMHATSTDDESESDSDIESKSAILAEDEPENIPDEFYQGNTTIDDLLAEKMLRINCNLWSDDSAAVGSASSASTDSLDTVDRELRKRNQGQDKGKGVERDDKVLPDRTRIPERPQQTNSHRTQNSKNQEPKPQRHHEMQTFMAGTDPRKKDPSISISDISVFRSPNGSVYIWTTHICSFDQGPTFEADEHCYTCGRLNYPLWKKTFDEKMQSFKQKLMESNVNKQPSDMLIARRMQADEIAADMGWRTYGIAAQEPQDFKTKEEKQSSDTRRKDRGVLDELTDKEKIDIQRTIAAGKLEMAGDLEMVKILETRYDNLAKLSRKYPGIREGPLTEEKKKMRDAFSQEMSKLNAEYNKQLKELVGW</sequence>
<dbReference type="Proteomes" id="UP000664132">
    <property type="component" value="Unassembled WGS sequence"/>
</dbReference>
<organism evidence="2 3">
    <name type="scientific">Cadophora malorum</name>
    <dbReference type="NCBI Taxonomy" id="108018"/>
    <lineage>
        <taxon>Eukaryota</taxon>
        <taxon>Fungi</taxon>
        <taxon>Dikarya</taxon>
        <taxon>Ascomycota</taxon>
        <taxon>Pezizomycotina</taxon>
        <taxon>Leotiomycetes</taxon>
        <taxon>Helotiales</taxon>
        <taxon>Ploettnerulaceae</taxon>
        <taxon>Cadophora</taxon>
    </lineage>
</organism>
<feature type="compositionally biased region" description="Low complexity" evidence="1">
    <location>
        <begin position="157"/>
        <end position="170"/>
    </location>
</feature>
<accession>A0A8H7WA68</accession>
<dbReference type="AlphaFoldDB" id="A0A8H7WA68"/>
<feature type="region of interest" description="Disordered" evidence="1">
    <location>
        <begin position="83"/>
        <end position="130"/>
    </location>
</feature>
<feature type="compositionally biased region" description="Polar residues" evidence="1">
    <location>
        <begin position="14"/>
        <end position="23"/>
    </location>
</feature>
<feature type="region of interest" description="Disordered" evidence="1">
    <location>
        <begin position="157"/>
        <end position="229"/>
    </location>
</feature>
<gene>
    <name evidence="2" type="ORF">IFR04_007982</name>
</gene>
<feature type="compositionally biased region" description="Acidic residues" evidence="1">
    <location>
        <begin position="100"/>
        <end position="109"/>
    </location>
</feature>
<keyword evidence="3" id="KW-1185">Reference proteome</keyword>
<evidence type="ECO:0000313" key="3">
    <source>
        <dbReference type="Proteomes" id="UP000664132"/>
    </source>
</evidence>
<feature type="region of interest" description="Disordered" evidence="1">
    <location>
        <begin position="1"/>
        <end position="49"/>
    </location>
</feature>
<dbReference type="EMBL" id="JAFJYH010000118">
    <property type="protein sequence ID" value="KAG4418858.1"/>
    <property type="molecule type" value="Genomic_DNA"/>
</dbReference>
<name>A0A8H7WA68_9HELO</name>
<evidence type="ECO:0000313" key="2">
    <source>
        <dbReference type="EMBL" id="KAG4418858.1"/>
    </source>
</evidence>
<dbReference type="OrthoDB" id="10599908at2759"/>
<protein>
    <submittedName>
        <fullName evidence="2">Uncharacterized protein</fullName>
    </submittedName>
</protein>
<comment type="caution">
    <text evidence="2">The sequence shown here is derived from an EMBL/GenBank/DDBJ whole genome shotgun (WGS) entry which is preliminary data.</text>
</comment>
<evidence type="ECO:0000256" key="1">
    <source>
        <dbReference type="SAM" id="MobiDB-lite"/>
    </source>
</evidence>
<feature type="compositionally biased region" description="Basic and acidic residues" evidence="1">
    <location>
        <begin position="172"/>
        <end position="205"/>
    </location>
</feature>
<proteinExistence type="predicted"/>
<feature type="compositionally biased region" description="Polar residues" evidence="1">
    <location>
        <begin position="31"/>
        <end position="49"/>
    </location>
</feature>